<dbReference type="Pfam" id="PF03619">
    <property type="entry name" value="Solute_trans_a"/>
    <property type="match status" value="1"/>
</dbReference>
<dbReference type="Proteomes" id="UP001153678">
    <property type="component" value="Unassembled WGS sequence"/>
</dbReference>
<evidence type="ECO:0000313" key="7">
    <source>
        <dbReference type="EMBL" id="CAI2164358.1"/>
    </source>
</evidence>
<evidence type="ECO:0000256" key="3">
    <source>
        <dbReference type="ARBA" id="ARBA00022989"/>
    </source>
</evidence>
<proteinExistence type="predicted"/>
<dbReference type="PANTHER" id="PTHR23423">
    <property type="entry name" value="ORGANIC SOLUTE TRANSPORTER-RELATED"/>
    <property type="match status" value="1"/>
</dbReference>
<keyword evidence="8" id="KW-1185">Reference proteome</keyword>
<evidence type="ECO:0000256" key="6">
    <source>
        <dbReference type="SAM" id="Phobius"/>
    </source>
</evidence>
<dbReference type="GO" id="GO:0016020">
    <property type="term" value="C:membrane"/>
    <property type="evidence" value="ECO:0007669"/>
    <property type="project" value="UniProtKB-SubCell"/>
</dbReference>
<dbReference type="OrthoDB" id="5348404at2759"/>
<keyword evidence="2 6" id="KW-0812">Transmembrane</keyword>
<feature type="transmembrane region" description="Helical" evidence="6">
    <location>
        <begin position="167"/>
        <end position="186"/>
    </location>
</feature>
<sequence length="611" mass="69689">MLEFSITKILNTLLLENDTSDAGGRGGSSETFHNPASVRAAAAVLALLATALSIFSVWSHLKHYRKPSLQRYVVRIIIMVPIYSISSYISLASTNAALYVDGIRDMYEAFVIYCFFNLLVNYLDGERSLLILLHGRPPTPHLFPINIFVKNMDIGDPYAFLFVKRGIIQYVYLKPILTVITMILKWNETYEDGHIEFKDGYIWINLIYNVSCSLCFYCLIIFYVCTKEDLMPYRPMPKFLCVKAVIFFSFWQGFTLSILVSLGIIHTDKGSEETESLSVSIQDFLITIEMVFASLAHYYAFSYKDYIDSSVRSGRMPIKYAFKDCMGFRDVIEDTLQTIRGSRFTYRTFEPAEGIAHIGPSRTARIMAGLRFTGGGAGKYWLPGPNQRTTLLSGRSDDDKRSLNFPDPDTDDEIEAMYDHSRKIGKFGDYNFPVIYSNDYSNRPVKPKRKRTMSKRKRKGKGRAQDIFDAEDKSEEDVESGLSIKSERKERQLSDLPPFREGCVDLVKEVPDGHGKRYESYANRIGTSLPASSSKPLITQPYVSASMRDPFIQMPTSYNNTALQIKGITAHEESESDDDENYDPLRANRENYLSTSIKSLEKNIWSDDIWK</sequence>
<dbReference type="InterPro" id="IPR005178">
    <property type="entry name" value="Ostalpha/TMEM184C"/>
</dbReference>
<feature type="transmembrane region" description="Helical" evidence="6">
    <location>
        <begin position="40"/>
        <end position="61"/>
    </location>
</feature>
<comment type="caution">
    <text evidence="7">The sequence shown here is derived from an EMBL/GenBank/DDBJ whole genome shotgun (WGS) entry which is preliminary data.</text>
</comment>
<feature type="transmembrane region" description="Helical" evidence="6">
    <location>
        <begin position="284"/>
        <end position="301"/>
    </location>
</feature>
<feature type="transmembrane region" description="Helical" evidence="6">
    <location>
        <begin position="206"/>
        <end position="225"/>
    </location>
</feature>
<dbReference type="EMBL" id="CAMKVN010000150">
    <property type="protein sequence ID" value="CAI2164358.1"/>
    <property type="molecule type" value="Genomic_DNA"/>
</dbReference>
<feature type="transmembrane region" description="Helical" evidence="6">
    <location>
        <begin position="245"/>
        <end position="264"/>
    </location>
</feature>
<evidence type="ECO:0000256" key="2">
    <source>
        <dbReference type="ARBA" id="ARBA00022692"/>
    </source>
</evidence>
<name>A0A9W4SEN5_9GLOM</name>
<gene>
    <name evidence="7" type="ORF">FWILDA_LOCUS1528</name>
</gene>
<feature type="transmembrane region" description="Helical" evidence="6">
    <location>
        <begin position="73"/>
        <end position="100"/>
    </location>
</feature>
<evidence type="ECO:0000256" key="1">
    <source>
        <dbReference type="ARBA" id="ARBA00004141"/>
    </source>
</evidence>
<dbReference type="SMART" id="SM01417">
    <property type="entry name" value="Solute_trans_a"/>
    <property type="match status" value="1"/>
</dbReference>
<keyword evidence="3 6" id="KW-1133">Transmembrane helix</keyword>
<accession>A0A9W4SEN5</accession>
<evidence type="ECO:0000256" key="5">
    <source>
        <dbReference type="SAM" id="MobiDB-lite"/>
    </source>
</evidence>
<dbReference type="AlphaFoldDB" id="A0A9W4SEN5"/>
<protein>
    <submittedName>
        <fullName evidence="7">11777_t:CDS:1</fullName>
    </submittedName>
</protein>
<feature type="compositionally biased region" description="Basic residues" evidence="5">
    <location>
        <begin position="445"/>
        <end position="462"/>
    </location>
</feature>
<feature type="region of interest" description="Disordered" evidence="5">
    <location>
        <begin position="441"/>
        <end position="493"/>
    </location>
</feature>
<organism evidence="7 8">
    <name type="scientific">Funneliformis geosporum</name>
    <dbReference type="NCBI Taxonomy" id="1117311"/>
    <lineage>
        <taxon>Eukaryota</taxon>
        <taxon>Fungi</taxon>
        <taxon>Fungi incertae sedis</taxon>
        <taxon>Mucoromycota</taxon>
        <taxon>Glomeromycotina</taxon>
        <taxon>Glomeromycetes</taxon>
        <taxon>Glomerales</taxon>
        <taxon>Glomeraceae</taxon>
        <taxon>Funneliformis</taxon>
    </lineage>
</organism>
<comment type="subcellular location">
    <subcellularLocation>
        <location evidence="1">Membrane</location>
        <topology evidence="1">Multi-pass membrane protein</topology>
    </subcellularLocation>
</comment>
<keyword evidence="4 6" id="KW-0472">Membrane</keyword>
<feature type="transmembrane region" description="Helical" evidence="6">
    <location>
        <begin position="106"/>
        <end position="123"/>
    </location>
</feature>
<evidence type="ECO:0000313" key="8">
    <source>
        <dbReference type="Proteomes" id="UP001153678"/>
    </source>
</evidence>
<feature type="compositionally biased region" description="Acidic residues" evidence="5">
    <location>
        <begin position="468"/>
        <end position="479"/>
    </location>
</feature>
<evidence type="ECO:0000256" key="4">
    <source>
        <dbReference type="ARBA" id="ARBA00023136"/>
    </source>
</evidence>
<reference evidence="7" key="1">
    <citation type="submission" date="2022-08" db="EMBL/GenBank/DDBJ databases">
        <authorList>
            <person name="Kallberg Y."/>
            <person name="Tangrot J."/>
            <person name="Rosling A."/>
        </authorList>
    </citation>
    <scope>NUCLEOTIDE SEQUENCE</scope>
    <source>
        <strain evidence="7">Wild A</strain>
    </source>
</reference>